<dbReference type="Proteomes" id="UP000521676">
    <property type="component" value="Unassembled WGS sequence"/>
</dbReference>
<dbReference type="InterPro" id="IPR052572">
    <property type="entry name" value="UPF0153_domain"/>
</dbReference>
<dbReference type="PANTHER" id="PTHR36931:SF1">
    <property type="entry name" value="UPF0153 PROTEIN YEIW"/>
    <property type="match status" value="1"/>
</dbReference>
<dbReference type="Pfam" id="PF03692">
    <property type="entry name" value="CxxCxxCC"/>
    <property type="match status" value="1"/>
</dbReference>
<name>A0A8T7M8B0_9CHLR</name>
<dbReference type="AlphaFoldDB" id="A0A8T7M8B0"/>
<evidence type="ECO:0000313" key="3">
    <source>
        <dbReference type="Proteomes" id="UP000521676"/>
    </source>
</evidence>
<sequence>MECRVGCGACCIVISISSPIPGMPKGKPAGVRCINLNAANLCTIFGKPERPEVCNNFMPAPDTCGETNEEAMQLLGLMESATSPTEDRNY</sequence>
<organism evidence="1 3">
    <name type="scientific">Candidatus Chlorohelix allophototropha</name>
    <dbReference type="NCBI Taxonomy" id="3003348"/>
    <lineage>
        <taxon>Bacteria</taxon>
        <taxon>Bacillati</taxon>
        <taxon>Chloroflexota</taxon>
        <taxon>Chloroflexia</taxon>
        <taxon>Candidatus Chloroheliales</taxon>
        <taxon>Candidatus Chloroheliaceae</taxon>
        <taxon>Candidatus Chlorohelix</taxon>
    </lineage>
</organism>
<dbReference type="PANTHER" id="PTHR36931">
    <property type="entry name" value="UPF0153 PROTEIN YEIW"/>
    <property type="match status" value="1"/>
</dbReference>
<keyword evidence="4" id="KW-1185">Reference proteome</keyword>
<reference evidence="1 3" key="1">
    <citation type="submission" date="2020-06" db="EMBL/GenBank/DDBJ databases">
        <title>Anoxygenic phototrophic Chloroflexota member uses a Type I reaction center.</title>
        <authorList>
            <person name="Tsuji J.M."/>
            <person name="Shaw N.A."/>
            <person name="Nagashima S."/>
            <person name="Venkiteswaran J."/>
            <person name="Schiff S.L."/>
            <person name="Hanada S."/>
            <person name="Tank M."/>
            <person name="Neufeld J.D."/>
        </authorList>
    </citation>
    <scope>NUCLEOTIDE SEQUENCE [LARGE SCALE GENOMIC DNA]</scope>
    <source>
        <strain evidence="1">L227-S17</strain>
    </source>
</reference>
<dbReference type="RefSeq" id="WP_341470085.1">
    <property type="nucleotide sequence ID" value="NZ_CP128400.1"/>
</dbReference>
<evidence type="ECO:0000313" key="1">
    <source>
        <dbReference type="EMBL" id="NWJ48243.1"/>
    </source>
</evidence>
<gene>
    <name evidence="1" type="ORF">HXX08_20500</name>
    <name evidence="2" type="ORF">OZ401_003783</name>
</gene>
<dbReference type="EMBL" id="JACATZ010000003">
    <property type="protein sequence ID" value="NWJ48243.1"/>
    <property type="molecule type" value="Genomic_DNA"/>
</dbReference>
<proteinExistence type="predicted"/>
<accession>A0A8T7M8B0</accession>
<reference evidence="2" key="2">
    <citation type="journal article" date="2024" name="Nature">
        <title>Anoxygenic phototroph of the Chloroflexota uses a type I reaction centre.</title>
        <authorList>
            <person name="Tsuji J.M."/>
            <person name="Shaw N.A."/>
            <person name="Nagashima S."/>
            <person name="Venkiteswaran J.J."/>
            <person name="Schiff S.L."/>
            <person name="Watanabe T."/>
            <person name="Fukui M."/>
            <person name="Hanada S."/>
            <person name="Tank M."/>
            <person name="Neufeld J.D."/>
        </authorList>
    </citation>
    <scope>NUCLEOTIDE SEQUENCE</scope>
    <source>
        <strain evidence="2">L227-S17</strain>
    </source>
</reference>
<dbReference type="InterPro" id="IPR005358">
    <property type="entry name" value="Puta_zinc/iron-chelating_dom"/>
</dbReference>
<protein>
    <submittedName>
        <fullName evidence="1">YkgJ family cysteine cluster protein</fullName>
    </submittedName>
</protein>
<evidence type="ECO:0000313" key="4">
    <source>
        <dbReference type="Proteomes" id="UP001431572"/>
    </source>
</evidence>
<dbReference type="Proteomes" id="UP001431572">
    <property type="component" value="Chromosome 2"/>
</dbReference>
<dbReference type="EMBL" id="CP128400">
    <property type="protein sequence ID" value="WJW68179.1"/>
    <property type="molecule type" value="Genomic_DNA"/>
</dbReference>
<evidence type="ECO:0000313" key="2">
    <source>
        <dbReference type="EMBL" id="WJW68179.1"/>
    </source>
</evidence>